<evidence type="ECO:0000256" key="1">
    <source>
        <dbReference type="ARBA" id="ARBA00004123"/>
    </source>
</evidence>
<dbReference type="GO" id="GO:0034605">
    <property type="term" value="P:cellular response to heat"/>
    <property type="evidence" value="ECO:0007669"/>
    <property type="project" value="EnsemblFungi"/>
</dbReference>
<feature type="compositionally biased region" description="Low complexity" evidence="7">
    <location>
        <begin position="29"/>
        <end position="54"/>
    </location>
</feature>
<name>G0WHI7_NAUDC</name>
<dbReference type="OrthoDB" id="510958at2759"/>
<protein>
    <recommendedName>
        <fullName evidence="8">Histone deacetylase complex subunit SAP30 Sin3 binding domain-containing protein</fullName>
    </recommendedName>
</protein>
<dbReference type="HOGENOM" id="CLU_106811_0_0_1"/>
<dbReference type="GO" id="GO:0003714">
    <property type="term" value="F:transcription corepressor activity"/>
    <property type="evidence" value="ECO:0007669"/>
    <property type="project" value="EnsemblFungi"/>
</dbReference>
<dbReference type="GO" id="GO:2000219">
    <property type="term" value="P:positive regulation of invasive growth in response to glucose limitation"/>
    <property type="evidence" value="ECO:0007669"/>
    <property type="project" value="EnsemblFungi"/>
</dbReference>
<evidence type="ECO:0000313" key="9">
    <source>
        <dbReference type="EMBL" id="CCD27248.1"/>
    </source>
</evidence>
<dbReference type="InterPro" id="IPR024145">
    <property type="entry name" value="His_deAcase_SAP30/SAP30L"/>
</dbReference>
<dbReference type="GO" id="GO:0016479">
    <property type="term" value="P:negative regulation of transcription by RNA polymerase I"/>
    <property type="evidence" value="ECO:0007669"/>
    <property type="project" value="EnsemblFungi"/>
</dbReference>
<organism evidence="9 10">
    <name type="scientific">Naumovozyma dairenensis (strain ATCC 10597 / BCRC 20456 / CBS 421 / NBRC 0211 / NRRL Y-12639)</name>
    <name type="common">Saccharomyces dairenensis</name>
    <dbReference type="NCBI Taxonomy" id="1071378"/>
    <lineage>
        <taxon>Eukaryota</taxon>
        <taxon>Fungi</taxon>
        <taxon>Dikarya</taxon>
        <taxon>Ascomycota</taxon>
        <taxon>Saccharomycotina</taxon>
        <taxon>Saccharomycetes</taxon>
        <taxon>Saccharomycetales</taxon>
        <taxon>Saccharomycetaceae</taxon>
        <taxon>Naumovozyma</taxon>
    </lineage>
</organism>
<proteinExistence type="inferred from homology"/>
<accession>G0WHI7</accession>
<dbReference type="GO" id="GO:0033698">
    <property type="term" value="C:Rpd3L complex"/>
    <property type="evidence" value="ECO:0007669"/>
    <property type="project" value="EnsemblFungi"/>
</dbReference>
<dbReference type="OMA" id="THITNNH"/>
<dbReference type="STRING" id="1071378.G0WHI7"/>
<sequence length="188" mass="21058">MARNTNSNSESETKTTAGGRSRGGGGGNATTTGQNSTTTTTTTTTGTSNTTKSNVKQRLTAAQQQYLKDLVQSHVTNNHPDLIPKPNPANFEEYSDDFLRRYKDNYHLDLPDNLTLKGYLLGSKLGSKTYSYKKNEKGRPDARITKKALAKELKKHFTSTNIKETECIPKFVYKVRNQKKHFKMEFKG</sequence>
<feature type="compositionally biased region" description="Low complexity" evidence="7">
    <location>
        <begin position="1"/>
        <end position="19"/>
    </location>
</feature>
<dbReference type="GeneID" id="11497536"/>
<keyword evidence="10" id="KW-1185">Reference proteome</keyword>
<dbReference type="Pfam" id="PF13867">
    <property type="entry name" value="SAP30_Sin3_bdg"/>
    <property type="match status" value="1"/>
</dbReference>
<comment type="subcellular location">
    <subcellularLocation>
        <location evidence="1">Nucleus</location>
    </subcellularLocation>
</comment>
<keyword evidence="3" id="KW-0678">Repressor</keyword>
<dbReference type="InterPro" id="IPR038291">
    <property type="entry name" value="SAP30_C_sf"/>
</dbReference>
<keyword evidence="5" id="KW-0804">Transcription</keyword>
<evidence type="ECO:0000256" key="7">
    <source>
        <dbReference type="SAM" id="MobiDB-lite"/>
    </source>
</evidence>
<dbReference type="GO" id="GO:0061188">
    <property type="term" value="P:negative regulation of rDNA heterochromatin formation"/>
    <property type="evidence" value="ECO:0007669"/>
    <property type="project" value="EnsemblFungi"/>
</dbReference>
<evidence type="ECO:0000259" key="8">
    <source>
        <dbReference type="Pfam" id="PF13867"/>
    </source>
</evidence>
<dbReference type="Gene3D" id="6.10.160.20">
    <property type="match status" value="1"/>
</dbReference>
<evidence type="ECO:0000256" key="5">
    <source>
        <dbReference type="ARBA" id="ARBA00023163"/>
    </source>
</evidence>
<dbReference type="GO" id="GO:0045944">
    <property type="term" value="P:positive regulation of transcription by RNA polymerase II"/>
    <property type="evidence" value="ECO:0007669"/>
    <property type="project" value="EnsemblFungi"/>
</dbReference>
<evidence type="ECO:0000256" key="4">
    <source>
        <dbReference type="ARBA" id="ARBA00023015"/>
    </source>
</evidence>
<evidence type="ECO:0000313" key="10">
    <source>
        <dbReference type="Proteomes" id="UP000000689"/>
    </source>
</evidence>
<evidence type="ECO:0000256" key="3">
    <source>
        <dbReference type="ARBA" id="ARBA00022491"/>
    </source>
</evidence>
<evidence type="ECO:0000256" key="6">
    <source>
        <dbReference type="ARBA" id="ARBA00023242"/>
    </source>
</evidence>
<dbReference type="InterPro" id="IPR025718">
    <property type="entry name" value="SAP30_Sin3-bd"/>
</dbReference>
<dbReference type="RefSeq" id="XP_003672491.1">
    <property type="nucleotide sequence ID" value="XM_003672443.1"/>
</dbReference>
<dbReference type="GO" id="GO:0061186">
    <property type="term" value="P:negative regulation of silent mating-type cassette heterochromatin formation"/>
    <property type="evidence" value="ECO:0007669"/>
    <property type="project" value="EnsemblFungi"/>
</dbReference>
<comment type="similarity">
    <text evidence="2">Belongs to the SAP30 family.</text>
</comment>
<feature type="region of interest" description="Disordered" evidence="7">
    <location>
        <begin position="1"/>
        <end position="55"/>
    </location>
</feature>
<dbReference type="KEGG" id="ndi:NDAI_0K00570"/>
<dbReference type="Proteomes" id="UP000000689">
    <property type="component" value="Chromosome 11"/>
</dbReference>
<dbReference type="PANTHER" id="PTHR13286:SF6">
    <property type="entry name" value="HISTONE DEACETYLASE COMPLEX SUBUNIT SAP30L-RELATED"/>
    <property type="match status" value="1"/>
</dbReference>
<dbReference type="EMBL" id="HE580277">
    <property type="protein sequence ID" value="CCD27248.1"/>
    <property type="molecule type" value="Genomic_DNA"/>
</dbReference>
<dbReference type="PANTHER" id="PTHR13286">
    <property type="entry name" value="SAP30"/>
    <property type="match status" value="1"/>
</dbReference>
<keyword evidence="4" id="KW-0805">Transcription regulation</keyword>
<reference evidence="9 10" key="1">
    <citation type="journal article" date="2011" name="Proc. Natl. Acad. Sci. U.S.A.">
        <title>Evolutionary erosion of yeast sex chromosomes by mating-type switching accidents.</title>
        <authorList>
            <person name="Gordon J.L."/>
            <person name="Armisen D."/>
            <person name="Proux-Wera E."/>
            <person name="Oheigeartaigh S.S."/>
            <person name="Byrne K.P."/>
            <person name="Wolfe K.H."/>
        </authorList>
    </citation>
    <scope>NUCLEOTIDE SEQUENCE [LARGE SCALE GENOMIC DNA]</scope>
    <source>
        <strain evidence="10">ATCC 10597 / BCRC 20456 / CBS 421 / NBRC 0211 / NRRL Y-12639</strain>
    </source>
</reference>
<dbReference type="eggNOG" id="ENOG502RZ9X">
    <property type="taxonomic scope" value="Eukaryota"/>
</dbReference>
<keyword evidence="6" id="KW-0539">Nucleus</keyword>
<evidence type="ECO:0000256" key="2">
    <source>
        <dbReference type="ARBA" id="ARBA00006283"/>
    </source>
</evidence>
<feature type="domain" description="Histone deacetylase complex subunit SAP30 Sin3 binding" evidence="8">
    <location>
        <begin position="143"/>
        <end position="176"/>
    </location>
</feature>
<dbReference type="AlphaFoldDB" id="G0WHI7"/>
<gene>
    <name evidence="9" type="primary">NDAI0K00570</name>
    <name evidence="9" type="ordered locus">NDAI_0K00570</name>
</gene>